<evidence type="ECO:0000259" key="4">
    <source>
        <dbReference type="PROSITE" id="PS50932"/>
    </source>
</evidence>
<comment type="caution">
    <text evidence="5">The sequence shown here is derived from an EMBL/GenBank/DDBJ whole genome shotgun (WGS) entry which is preliminary data.</text>
</comment>
<protein>
    <submittedName>
        <fullName evidence="5">LacI family DNA-binding transcriptional regulator</fullName>
    </submittedName>
</protein>
<dbReference type="InterPro" id="IPR046335">
    <property type="entry name" value="LacI/GalR-like_sensor"/>
</dbReference>
<keyword evidence="3" id="KW-0804">Transcription</keyword>
<gene>
    <name evidence="5" type="ORF">GIS00_23660</name>
</gene>
<evidence type="ECO:0000256" key="2">
    <source>
        <dbReference type="ARBA" id="ARBA00023125"/>
    </source>
</evidence>
<dbReference type="PANTHER" id="PTHR30146:SF109">
    <property type="entry name" value="HTH-TYPE TRANSCRIPTIONAL REGULATOR GALS"/>
    <property type="match status" value="1"/>
</dbReference>
<dbReference type="SMART" id="SM00354">
    <property type="entry name" value="HTH_LACI"/>
    <property type="match status" value="1"/>
</dbReference>
<dbReference type="GO" id="GO:0003700">
    <property type="term" value="F:DNA-binding transcription factor activity"/>
    <property type="evidence" value="ECO:0007669"/>
    <property type="project" value="TreeGrafter"/>
</dbReference>
<dbReference type="CDD" id="cd06267">
    <property type="entry name" value="PBP1_LacI_sugar_binding-like"/>
    <property type="match status" value="1"/>
</dbReference>
<accession>A0A7K1FS17</accession>
<dbReference type="RefSeq" id="WP_154770938.1">
    <property type="nucleotide sequence ID" value="NZ_WLYK01000012.1"/>
</dbReference>
<sequence length="336" mass="36212">MATMREVALLAGVSTKTVSRVVNDDRYISAGVRERVEQAIAELRYVPNPLARTFRSGRDTAIGVAVPDLADPFFAAIVRTVEHAARERGTVVLVTSVGEDPTEEQPAVEALLRRQISGLVLIPTGSDHTYLRQWADQVGIVFVDRPPGRLAADSVIEDDRSGAIASVDRLVANGHRRIAFLARDRQVVTVRRRQEGYRAALAGAGLPLDADLEIFYEDRGLAADVAVPELLGRVDPPTAVFCANSLTAVDVVPVLHRIGRTDLAVVSFGDFPMADSLRPSVTAVDQIPDSLGRAAVERLFRRIDDPTARLGRLVVLPVSLIVRESSEIPGPAAGPA</sequence>
<dbReference type="PROSITE" id="PS50932">
    <property type="entry name" value="HTH_LACI_2"/>
    <property type="match status" value="1"/>
</dbReference>
<dbReference type="InterPro" id="IPR010982">
    <property type="entry name" value="Lambda_DNA-bd_dom_sf"/>
</dbReference>
<proteinExistence type="predicted"/>
<dbReference type="InterPro" id="IPR028082">
    <property type="entry name" value="Peripla_BP_I"/>
</dbReference>
<evidence type="ECO:0000256" key="1">
    <source>
        <dbReference type="ARBA" id="ARBA00023015"/>
    </source>
</evidence>
<reference evidence="5 6" key="1">
    <citation type="submission" date="2019-11" db="EMBL/GenBank/DDBJ databases">
        <authorList>
            <person name="Jiang L.-Q."/>
        </authorList>
    </citation>
    <scope>NUCLEOTIDE SEQUENCE [LARGE SCALE GENOMIC DNA]</scope>
    <source>
        <strain evidence="5 6">YIM 132087</strain>
    </source>
</reference>
<name>A0A7K1FS17_9ACTN</name>
<keyword evidence="2 5" id="KW-0238">DNA-binding</keyword>
<dbReference type="CDD" id="cd01392">
    <property type="entry name" value="HTH_LacI"/>
    <property type="match status" value="1"/>
</dbReference>
<dbReference type="SUPFAM" id="SSF53822">
    <property type="entry name" value="Periplasmic binding protein-like I"/>
    <property type="match status" value="1"/>
</dbReference>
<dbReference type="PANTHER" id="PTHR30146">
    <property type="entry name" value="LACI-RELATED TRANSCRIPTIONAL REPRESSOR"/>
    <property type="match status" value="1"/>
</dbReference>
<dbReference type="Gene3D" id="1.10.260.40">
    <property type="entry name" value="lambda repressor-like DNA-binding domains"/>
    <property type="match status" value="1"/>
</dbReference>
<dbReference type="Pfam" id="PF13377">
    <property type="entry name" value="Peripla_BP_3"/>
    <property type="match status" value="1"/>
</dbReference>
<keyword evidence="6" id="KW-1185">Reference proteome</keyword>
<feature type="domain" description="HTH lacI-type" evidence="4">
    <location>
        <begin position="2"/>
        <end position="56"/>
    </location>
</feature>
<dbReference type="AlphaFoldDB" id="A0A7K1FS17"/>
<dbReference type="Proteomes" id="UP000460221">
    <property type="component" value="Unassembled WGS sequence"/>
</dbReference>
<dbReference type="InterPro" id="IPR000843">
    <property type="entry name" value="HTH_LacI"/>
</dbReference>
<organism evidence="5 6">
    <name type="scientific">Nakamurella alba</name>
    <dbReference type="NCBI Taxonomy" id="2665158"/>
    <lineage>
        <taxon>Bacteria</taxon>
        <taxon>Bacillati</taxon>
        <taxon>Actinomycetota</taxon>
        <taxon>Actinomycetes</taxon>
        <taxon>Nakamurellales</taxon>
        <taxon>Nakamurellaceae</taxon>
        <taxon>Nakamurella</taxon>
    </lineage>
</organism>
<dbReference type="EMBL" id="WLYK01000012">
    <property type="protein sequence ID" value="MTD16936.1"/>
    <property type="molecule type" value="Genomic_DNA"/>
</dbReference>
<dbReference type="GO" id="GO:0000976">
    <property type="term" value="F:transcription cis-regulatory region binding"/>
    <property type="evidence" value="ECO:0007669"/>
    <property type="project" value="TreeGrafter"/>
</dbReference>
<dbReference type="Gene3D" id="3.40.50.2300">
    <property type="match status" value="2"/>
</dbReference>
<evidence type="ECO:0000256" key="3">
    <source>
        <dbReference type="ARBA" id="ARBA00023163"/>
    </source>
</evidence>
<dbReference type="PROSITE" id="PS00356">
    <property type="entry name" value="HTH_LACI_1"/>
    <property type="match status" value="1"/>
</dbReference>
<dbReference type="SUPFAM" id="SSF47413">
    <property type="entry name" value="lambda repressor-like DNA-binding domains"/>
    <property type="match status" value="1"/>
</dbReference>
<evidence type="ECO:0000313" key="6">
    <source>
        <dbReference type="Proteomes" id="UP000460221"/>
    </source>
</evidence>
<keyword evidence="1" id="KW-0805">Transcription regulation</keyword>
<evidence type="ECO:0000313" key="5">
    <source>
        <dbReference type="EMBL" id="MTD16936.1"/>
    </source>
</evidence>
<dbReference type="Pfam" id="PF00356">
    <property type="entry name" value="LacI"/>
    <property type="match status" value="1"/>
</dbReference>